<gene>
    <name evidence="1" type="ORF">RHMOL_Rhmol02G0113300</name>
</gene>
<keyword evidence="2" id="KW-1185">Reference proteome</keyword>
<proteinExistence type="predicted"/>
<accession>A0ACC0PQN1</accession>
<name>A0ACC0PQN1_RHOML</name>
<evidence type="ECO:0000313" key="1">
    <source>
        <dbReference type="EMBL" id="KAI8567332.1"/>
    </source>
</evidence>
<sequence length="104" mass="12315">MLEGAVFELLSSFTPYLREELNLLTGVREDIEYIRAEFESMTHFLKVADAIEDRELQLKVWVKQVREAAYDTADVLDMYMLRLRHHHSTGFCQFVHKVSFFIKT</sequence>
<protein>
    <submittedName>
        <fullName evidence="1">Uncharacterized protein</fullName>
    </submittedName>
</protein>
<organism evidence="1 2">
    <name type="scientific">Rhododendron molle</name>
    <name type="common">Chinese azalea</name>
    <name type="synonym">Azalea mollis</name>
    <dbReference type="NCBI Taxonomy" id="49168"/>
    <lineage>
        <taxon>Eukaryota</taxon>
        <taxon>Viridiplantae</taxon>
        <taxon>Streptophyta</taxon>
        <taxon>Embryophyta</taxon>
        <taxon>Tracheophyta</taxon>
        <taxon>Spermatophyta</taxon>
        <taxon>Magnoliopsida</taxon>
        <taxon>eudicotyledons</taxon>
        <taxon>Gunneridae</taxon>
        <taxon>Pentapetalae</taxon>
        <taxon>asterids</taxon>
        <taxon>Ericales</taxon>
        <taxon>Ericaceae</taxon>
        <taxon>Ericoideae</taxon>
        <taxon>Rhodoreae</taxon>
        <taxon>Rhododendron</taxon>
    </lineage>
</organism>
<reference evidence="1" key="1">
    <citation type="submission" date="2022-02" db="EMBL/GenBank/DDBJ databases">
        <title>Plant Genome Project.</title>
        <authorList>
            <person name="Zhang R.-G."/>
        </authorList>
    </citation>
    <scope>NUCLEOTIDE SEQUENCE</scope>
    <source>
        <strain evidence="1">AT1</strain>
    </source>
</reference>
<comment type="caution">
    <text evidence="1">The sequence shown here is derived from an EMBL/GenBank/DDBJ whole genome shotgun (WGS) entry which is preliminary data.</text>
</comment>
<dbReference type="Proteomes" id="UP001062846">
    <property type="component" value="Chromosome 2"/>
</dbReference>
<evidence type="ECO:0000313" key="2">
    <source>
        <dbReference type="Proteomes" id="UP001062846"/>
    </source>
</evidence>
<dbReference type="EMBL" id="CM046389">
    <property type="protein sequence ID" value="KAI8567332.1"/>
    <property type="molecule type" value="Genomic_DNA"/>
</dbReference>